<keyword evidence="4" id="KW-1185">Reference proteome</keyword>
<evidence type="ECO:0000313" key="3">
    <source>
        <dbReference type="EMBL" id="RBP70227.1"/>
    </source>
</evidence>
<proteinExistence type="predicted"/>
<protein>
    <submittedName>
        <fullName evidence="3">CotJB protein</fullName>
    </submittedName>
</protein>
<dbReference type="EMBL" id="QNRX01000001">
    <property type="protein sequence ID" value="RBP70227.1"/>
    <property type="molecule type" value="Genomic_DNA"/>
</dbReference>
<evidence type="ECO:0000259" key="2">
    <source>
        <dbReference type="Pfam" id="PF12652"/>
    </source>
</evidence>
<feature type="domain" description="Protein CotJB" evidence="2">
    <location>
        <begin position="140"/>
        <end position="211"/>
    </location>
</feature>
<dbReference type="PANTHER" id="PTHR36489">
    <property type="entry name" value="PROTEIN-COUPLED RECEPTOR GPR1, PUTATIVE-RELATED"/>
    <property type="match status" value="1"/>
</dbReference>
<dbReference type="PANTHER" id="PTHR36489:SF1">
    <property type="entry name" value="G-PROTEIN COUPLED RECEPTORS FAMILY 1 PROFILE DOMAIN-CONTAINING PROTEIN"/>
    <property type="match status" value="1"/>
</dbReference>
<comment type="caution">
    <text evidence="3">The sequence shown here is derived from an EMBL/GenBank/DDBJ whole genome shotgun (WGS) entry which is preliminary data.</text>
</comment>
<feature type="compositionally biased region" description="Basic and acidic residues" evidence="1">
    <location>
        <begin position="60"/>
        <end position="69"/>
    </location>
</feature>
<dbReference type="RefSeq" id="WP_170128129.1">
    <property type="nucleotide sequence ID" value="NZ_QNRX01000001.1"/>
</dbReference>
<name>A0A366IGF4_9FIRM</name>
<organism evidence="3 4">
    <name type="scientific">Alkalibaculum bacchi</name>
    <dbReference type="NCBI Taxonomy" id="645887"/>
    <lineage>
        <taxon>Bacteria</taxon>
        <taxon>Bacillati</taxon>
        <taxon>Bacillota</taxon>
        <taxon>Clostridia</taxon>
        <taxon>Eubacteriales</taxon>
        <taxon>Eubacteriaceae</taxon>
        <taxon>Alkalibaculum</taxon>
    </lineage>
</organism>
<evidence type="ECO:0000256" key="1">
    <source>
        <dbReference type="SAM" id="MobiDB-lite"/>
    </source>
</evidence>
<dbReference type="Proteomes" id="UP000253490">
    <property type="component" value="Unassembled WGS sequence"/>
</dbReference>
<sequence>MIERFDDRFPNLPNRPTPNPIERPIEKPIENPINKPIERPIQKPIEKPIEKPIQKPIQKPIEKPIQKPIEKPIQKPIEKPIQKPIEKPIEKPIQKPIQKPIEKPIQKPIENPILKPIESPTTCPPYTMPNRNKPQADPALVRIMQYQFAIYDIALYLDTHPNDTRALTTRQRLASELHEMTMAYEEKHGPMNLFSHHGDYAKYVNEPWPWDIRFSKEGKINVDI</sequence>
<accession>A0A366IGF4</accession>
<evidence type="ECO:0000313" key="4">
    <source>
        <dbReference type="Proteomes" id="UP000253490"/>
    </source>
</evidence>
<reference evidence="3 4" key="1">
    <citation type="submission" date="2018-06" db="EMBL/GenBank/DDBJ databases">
        <title>Genomic Encyclopedia of Type Strains, Phase IV (KMG-IV): sequencing the most valuable type-strain genomes for metagenomic binning, comparative biology and taxonomic classification.</title>
        <authorList>
            <person name="Goeker M."/>
        </authorList>
    </citation>
    <scope>NUCLEOTIDE SEQUENCE [LARGE SCALE GENOMIC DNA]</scope>
    <source>
        <strain evidence="3 4">DSM 22112</strain>
    </source>
</reference>
<feature type="compositionally biased region" description="Basic and acidic residues" evidence="1">
    <location>
        <begin position="36"/>
        <end position="53"/>
    </location>
</feature>
<dbReference type="Pfam" id="PF12652">
    <property type="entry name" value="CotJB"/>
    <property type="match status" value="1"/>
</dbReference>
<feature type="region of interest" description="Disordered" evidence="1">
    <location>
        <begin position="1"/>
        <end position="69"/>
    </location>
</feature>
<gene>
    <name evidence="3" type="ORF">DES36_101287</name>
</gene>
<dbReference type="AlphaFoldDB" id="A0A366IGF4"/>
<dbReference type="InterPro" id="IPR024207">
    <property type="entry name" value="CotJB_dom"/>
</dbReference>